<accession>A0A2J6QP49</accession>
<dbReference type="Gene3D" id="1.10.10.1210">
    <property type="entry name" value="MAGE homology domain, winged helix WH2 motif"/>
    <property type="match status" value="1"/>
</dbReference>
<dbReference type="STRING" id="1745343.A0A2J6QP49"/>
<dbReference type="OrthoDB" id="205198at2759"/>
<gene>
    <name evidence="3" type="ORF">NA56DRAFT_743314</name>
</gene>
<dbReference type="InterPro" id="IPR041898">
    <property type="entry name" value="MAGE_WH1"/>
</dbReference>
<dbReference type="InterPro" id="IPR041899">
    <property type="entry name" value="MAGE_WH2"/>
</dbReference>
<dbReference type="GO" id="GO:0006281">
    <property type="term" value="P:DNA repair"/>
    <property type="evidence" value="ECO:0007669"/>
    <property type="project" value="TreeGrafter"/>
</dbReference>
<dbReference type="PANTHER" id="PTHR11736:SF14">
    <property type="entry name" value="NSE3 HOMOLOG, SMC5-SMC6 COMPLEX COMPONENT"/>
    <property type="match status" value="1"/>
</dbReference>
<dbReference type="EMBL" id="KZ613465">
    <property type="protein sequence ID" value="PMD28038.1"/>
    <property type="molecule type" value="Genomic_DNA"/>
</dbReference>
<protein>
    <submittedName>
        <fullName evidence="3">MAGE-domain-containing protein</fullName>
    </submittedName>
</protein>
<dbReference type="InterPro" id="IPR037445">
    <property type="entry name" value="MAGE"/>
</dbReference>
<sequence length="334" mass="37489">MPSAARRRRTAQEDESEEDEERSQAQSTQRNRRRAPQSEDDSEEELQEEDEEMPDVDAEPNSQDQLVKKLVRYALACEYQRLPIRRTGITEKVIGKQRGNNFKQIFAAAQDQLRTKFGMEMLELPGKEKVTMKEKRAALKTKGGSKSTTSWILTTILPPEYRVAEIMPPSIIGSEEEEAAYMGICSVIVSLISLSSGGELPDHKLMNYLERFNSGKNTGIDTTAATLARMIKHGYIYKSVEKSADDETTHWRVGPRGKVEIGNSGIQGLVREVYGESAPDDLEKRMQRSLGMEVRKVPNKGNENVEEEDTEGEAPGNEDPVQGTARRANGRRRG</sequence>
<keyword evidence="4" id="KW-1185">Reference proteome</keyword>
<dbReference type="AlphaFoldDB" id="A0A2J6QP49"/>
<evidence type="ECO:0000313" key="3">
    <source>
        <dbReference type="EMBL" id="PMD28038.1"/>
    </source>
</evidence>
<dbReference type="Proteomes" id="UP000235672">
    <property type="component" value="Unassembled WGS sequence"/>
</dbReference>
<evidence type="ECO:0000259" key="2">
    <source>
        <dbReference type="SMART" id="SM01373"/>
    </source>
</evidence>
<dbReference type="Gene3D" id="1.10.10.1200">
    <property type="entry name" value="MAGE homology domain, winged helix WH1 motif"/>
    <property type="match status" value="1"/>
</dbReference>
<reference evidence="3 4" key="1">
    <citation type="submission" date="2016-05" db="EMBL/GenBank/DDBJ databases">
        <title>A degradative enzymes factory behind the ericoid mycorrhizal symbiosis.</title>
        <authorList>
            <consortium name="DOE Joint Genome Institute"/>
            <person name="Martino E."/>
            <person name="Morin E."/>
            <person name="Grelet G."/>
            <person name="Kuo A."/>
            <person name="Kohler A."/>
            <person name="Daghino S."/>
            <person name="Barry K."/>
            <person name="Choi C."/>
            <person name="Cichocki N."/>
            <person name="Clum A."/>
            <person name="Copeland A."/>
            <person name="Hainaut M."/>
            <person name="Haridas S."/>
            <person name="Labutti K."/>
            <person name="Lindquist E."/>
            <person name="Lipzen A."/>
            <person name="Khouja H.-R."/>
            <person name="Murat C."/>
            <person name="Ohm R."/>
            <person name="Olson A."/>
            <person name="Spatafora J."/>
            <person name="Veneault-Fourrey C."/>
            <person name="Henrissat B."/>
            <person name="Grigoriev I."/>
            <person name="Martin F."/>
            <person name="Perotto S."/>
        </authorList>
    </citation>
    <scope>NUCLEOTIDE SEQUENCE [LARGE SCALE GENOMIC DNA]</scope>
    <source>
        <strain evidence="3 4">UAMH 7357</strain>
    </source>
</reference>
<name>A0A2J6QP49_9HELO</name>
<dbReference type="SMART" id="SM01373">
    <property type="entry name" value="MAGE"/>
    <property type="match status" value="1"/>
</dbReference>
<feature type="region of interest" description="Disordered" evidence="1">
    <location>
        <begin position="1"/>
        <end position="62"/>
    </location>
</feature>
<organism evidence="3 4">
    <name type="scientific">Hyaloscypha hepaticicola</name>
    <dbReference type="NCBI Taxonomy" id="2082293"/>
    <lineage>
        <taxon>Eukaryota</taxon>
        <taxon>Fungi</taxon>
        <taxon>Dikarya</taxon>
        <taxon>Ascomycota</taxon>
        <taxon>Pezizomycotina</taxon>
        <taxon>Leotiomycetes</taxon>
        <taxon>Helotiales</taxon>
        <taxon>Hyaloscyphaceae</taxon>
        <taxon>Hyaloscypha</taxon>
    </lineage>
</organism>
<evidence type="ECO:0000313" key="4">
    <source>
        <dbReference type="Proteomes" id="UP000235672"/>
    </source>
</evidence>
<dbReference type="Pfam" id="PF01454">
    <property type="entry name" value="MAGE"/>
    <property type="match status" value="1"/>
</dbReference>
<proteinExistence type="predicted"/>
<dbReference type="GO" id="GO:0005634">
    <property type="term" value="C:nucleus"/>
    <property type="evidence" value="ECO:0007669"/>
    <property type="project" value="TreeGrafter"/>
</dbReference>
<dbReference type="PANTHER" id="PTHR11736">
    <property type="entry name" value="MELANOMA-ASSOCIATED ANTIGEN MAGE ANTIGEN"/>
    <property type="match status" value="1"/>
</dbReference>
<feature type="domain" description="MAGE" evidence="2">
    <location>
        <begin position="70"/>
        <end position="266"/>
    </location>
</feature>
<feature type="region of interest" description="Disordered" evidence="1">
    <location>
        <begin position="284"/>
        <end position="334"/>
    </location>
</feature>
<feature type="compositionally biased region" description="Acidic residues" evidence="1">
    <location>
        <begin position="38"/>
        <end position="58"/>
    </location>
</feature>
<evidence type="ECO:0000256" key="1">
    <source>
        <dbReference type="SAM" id="MobiDB-lite"/>
    </source>
</evidence>
<dbReference type="InterPro" id="IPR002190">
    <property type="entry name" value="MHD_dom"/>
</dbReference>